<evidence type="ECO:0000313" key="2">
    <source>
        <dbReference type="EMBL" id="KKL49616.1"/>
    </source>
</evidence>
<evidence type="ECO:0000313" key="1">
    <source>
        <dbReference type="EMBL" id="KKK82410.1"/>
    </source>
</evidence>
<dbReference type="EMBL" id="LAZR01032895">
    <property type="protein sequence ID" value="KKL49616.1"/>
    <property type="molecule type" value="Genomic_DNA"/>
</dbReference>
<gene>
    <name evidence="2" type="ORF">LCGC14_2313710</name>
    <name evidence="1" type="ORF">LCGC14_2803660</name>
</gene>
<accession>A0A0F8Z8W4</accession>
<name>A0A0F8Z8W4_9ZZZZ</name>
<dbReference type="AlphaFoldDB" id="A0A0F8Z8W4"/>
<organism evidence="1">
    <name type="scientific">marine sediment metagenome</name>
    <dbReference type="NCBI Taxonomy" id="412755"/>
    <lineage>
        <taxon>unclassified sequences</taxon>
        <taxon>metagenomes</taxon>
        <taxon>ecological metagenomes</taxon>
    </lineage>
</organism>
<dbReference type="EMBL" id="LAZR01052688">
    <property type="protein sequence ID" value="KKK82410.1"/>
    <property type="molecule type" value="Genomic_DNA"/>
</dbReference>
<proteinExistence type="predicted"/>
<sequence length="72" mass="8117">MTDEEIDKTIMKIMKKMRESPDYLGHSCAANVNANCSQGNTCSSENPKRLKKGIKCGINPHCEQNQIFNEEN</sequence>
<comment type="caution">
    <text evidence="1">The sequence shown here is derived from an EMBL/GenBank/DDBJ whole genome shotgun (WGS) entry which is preliminary data.</text>
</comment>
<protein>
    <submittedName>
        <fullName evidence="1">Uncharacterized protein</fullName>
    </submittedName>
</protein>
<reference evidence="1" key="1">
    <citation type="journal article" date="2015" name="Nature">
        <title>Complex archaea that bridge the gap between prokaryotes and eukaryotes.</title>
        <authorList>
            <person name="Spang A."/>
            <person name="Saw J.H."/>
            <person name="Jorgensen S.L."/>
            <person name="Zaremba-Niedzwiedzka K."/>
            <person name="Martijn J."/>
            <person name="Lind A.E."/>
            <person name="van Eijk R."/>
            <person name="Schleper C."/>
            <person name="Guy L."/>
            <person name="Ettema T.J."/>
        </authorList>
    </citation>
    <scope>NUCLEOTIDE SEQUENCE</scope>
</reference>